<dbReference type="InterPro" id="IPR052155">
    <property type="entry name" value="Biofilm_reg_signaling"/>
</dbReference>
<dbReference type="PANTHER" id="PTHR44757:SF2">
    <property type="entry name" value="BIOFILM ARCHITECTURE MAINTENANCE PROTEIN MBAA"/>
    <property type="match status" value="1"/>
</dbReference>
<evidence type="ECO:0000313" key="4">
    <source>
        <dbReference type="EMBL" id="GLH99386.1"/>
    </source>
</evidence>
<dbReference type="InterPro" id="IPR043128">
    <property type="entry name" value="Rev_trsase/Diguanyl_cyclase"/>
</dbReference>
<evidence type="ECO:0000256" key="1">
    <source>
        <dbReference type="SAM" id="Phobius"/>
    </source>
</evidence>
<dbReference type="Gene3D" id="3.20.20.450">
    <property type="entry name" value="EAL domain"/>
    <property type="match status" value="1"/>
</dbReference>
<keyword evidence="5" id="KW-1185">Reference proteome</keyword>
<dbReference type="CDD" id="cd01948">
    <property type="entry name" value="EAL"/>
    <property type="match status" value="1"/>
</dbReference>
<dbReference type="EMBL" id="BSDI01000023">
    <property type="protein sequence ID" value="GLH99386.1"/>
    <property type="molecule type" value="Genomic_DNA"/>
</dbReference>
<feature type="domain" description="EAL" evidence="2">
    <location>
        <begin position="386"/>
        <end position="638"/>
    </location>
</feature>
<evidence type="ECO:0008006" key="6">
    <source>
        <dbReference type="Google" id="ProtNLM"/>
    </source>
</evidence>
<reference evidence="4" key="1">
    <citation type="submission" date="2022-12" db="EMBL/GenBank/DDBJ databases">
        <title>New Phytohabitans aurantiacus sp. RD004123 nov., an actinomycete isolated from soil.</title>
        <authorList>
            <person name="Triningsih D.W."/>
            <person name="Harunari E."/>
            <person name="Igarashi Y."/>
        </authorList>
    </citation>
    <scope>NUCLEOTIDE SEQUENCE</scope>
    <source>
        <strain evidence="4">RD004123</strain>
    </source>
</reference>
<feature type="domain" description="GGDEF" evidence="3">
    <location>
        <begin position="244"/>
        <end position="379"/>
    </location>
</feature>
<dbReference type="Pfam" id="PF00990">
    <property type="entry name" value="GGDEF"/>
    <property type="match status" value="1"/>
</dbReference>
<dbReference type="InterPro" id="IPR000160">
    <property type="entry name" value="GGDEF_dom"/>
</dbReference>
<dbReference type="PROSITE" id="PS50883">
    <property type="entry name" value="EAL"/>
    <property type="match status" value="1"/>
</dbReference>
<dbReference type="InterPro" id="IPR029787">
    <property type="entry name" value="Nucleotide_cyclase"/>
</dbReference>
<dbReference type="Gene3D" id="3.30.70.270">
    <property type="match status" value="1"/>
</dbReference>
<feature type="transmembrane region" description="Helical" evidence="1">
    <location>
        <begin position="17"/>
        <end position="38"/>
    </location>
</feature>
<proteinExistence type="predicted"/>
<feature type="transmembrane region" description="Helical" evidence="1">
    <location>
        <begin position="184"/>
        <end position="202"/>
    </location>
</feature>
<dbReference type="InterPro" id="IPR035919">
    <property type="entry name" value="EAL_sf"/>
</dbReference>
<name>A0ABQ5QXW6_9ACTN</name>
<dbReference type="PROSITE" id="PS50887">
    <property type="entry name" value="GGDEF"/>
    <property type="match status" value="1"/>
</dbReference>
<dbReference type="CDD" id="cd01949">
    <property type="entry name" value="GGDEF"/>
    <property type="match status" value="1"/>
</dbReference>
<dbReference type="SUPFAM" id="SSF55073">
    <property type="entry name" value="Nucleotide cyclase"/>
    <property type="match status" value="1"/>
</dbReference>
<dbReference type="Pfam" id="PF00563">
    <property type="entry name" value="EAL"/>
    <property type="match status" value="1"/>
</dbReference>
<accession>A0ABQ5QXW6</accession>
<keyword evidence="1" id="KW-0812">Transmembrane</keyword>
<dbReference type="PANTHER" id="PTHR44757">
    <property type="entry name" value="DIGUANYLATE CYCLASE DGCP"/>
    <property type="match status" value="1"/>
</dbReference>
<protein>
    <recommendedName>
        <fullName evidence="6">GGDEF-domain containing protein</fullName>
    </recommendedName>
</protein>
<sequence length="644" mass="68231">MHVGSAALPEPRALTSWRVLVAVVALVILTVAAATLAVRAQIRSRALQNAVHGVEIVSSLVIDQSLTLTDITHGTNPINAAALNADVIMLKRRGEVVNLSIWSLATSQLVYSDVEPSAIEAPPPDVMARARKGDAFAVTDKEAATDTVIVYHPYDANGDGTMDAVAEVMLPRDRVDGPVAHSMNLVYASGALVLLLALAGILQVRRHQLRQDHAAVHDALTGLGNRLLLRRVAPPTLARATPERPAALLLIDLDNFKPVNDALGHAAGDELLVAAADLIREASGPAGVVVRFGGDEFAVLLGPLSGRGVARDVANEIRKRIRQPLMVAGSELEVGASVGMAWAPTDGAELSDLLSRADKAMYYAKYSGSGVAEYAATPETSPPDPRVTTLSQLGRALAGHELELFYQPVRGADAAVKSVEALPRWHHPQRGLLEAGMFIPAVAHTSVATALTTWVLRQAARQVAEWRADGVQVSVSVNVSARTLYNDALPDVIRTVAAEYGLPLSALELEVAEAILVRESARAIPAMLRLRDAGVGFCVDKFGAEYGAVSVLAEAPIQRVKIDQRFTGTAVEFPLARAIVGGWIRVAHQLGLTVVAQGVETPEASRCLVDLGCDEMQGFGIGRPMPAAELTRWLARPSAHAGPG</sequence>
<gene>
    <name evidence="4" type="ORF">Pa4123_46620</name>
</gene>
<dbReference type="NCBIfam" id="TIGR00254">
    <property type="entry name" value="GGDEF"/>
    <property type="match status" value="1"/>
</dbReference>
<comment type="caution">
    <text evidence="4">The sequence shown here is derived from an EMBL/GenBank/DDBJ whole genome shotgun (WGS) entry which is preliminary data.</text>
</comment>
<evidence type="ECO:0000259" key="3">
    <source>
        <dbReference type="PROSITE" id="PS50887"/>
    </source>
</evidence>
<evidence type="ECO:0000313" key="5">
    <source>
        <dbReference type="Proteomes" id="UP001144280"/>
    </source>
</evidence>
<dbReference type="SMART" id="SM00267">
    <property type="entry name" value="GGDEF"/>
    <property type="match status" value="1"/>
</dbReference>
<keyword evidence="1" id="KW-0472">Membrane</keyword>
<keyword evidence="1" id="KW-1133">Transmembrane helix</keyword>
<evidence type="ECO:0000259" key="2">
    <source>
        <dbReference type="PROSITE" id="PS50883"/>
    </source>
</evidence>
<dbReference type="SUPFAM" id="SSF141868">
    <property type="entry name" value="EAL domain-like"/>
    <property type="match status" value="1"/>
</dbReference>
<organism evidence="4 5">
    <name type="scientific">Phytohabitans aurantiacus</name>
    <dbReference type="NCBI Taxonomy" id="3016789"/>
    <lineage>
        <taxon>Bacteria</taxon>
        <taxon>Bacillati</taxon>
        <taxon>Actinomycetota</taxon>
        <taxon>Actinomycetes</taxon>
        <taxon>Micromonosporales</taxon>
        <taxon>Micromonosporaceae</taxon>
    </lineage>
</organism>
<dbReference type="SMART" id="SM00052">
    <property type="entry name" value="EAL"/>
    <property type="match status" value="1"/>
</dbReference>
<dbReference type="InterPro" id="IPR001633">
    <property type="entry name" value="EAL_dom"/>
</dbReference>
<dbReference type="Proteomes" id="UP001144280">
    <property type="component" value="Unassembled WGS sequence"/>
</dbReference>